<name>A0ACD5UMJ4_AVESA</name>
<evidence type="ECO:0000313" key="1">
    <source>
        <dbReference type="EnsemblPlants" id="AVESA.00010b.r2.2CG0274060.1.CDS"/>
    </source>
</evidence>
<accession>A0ACD5UMJ4</accession>
<sequence length="477" mass="53475">MDDRLSALPDDLLLQILMLLPLIQLVQTTVLSRRWSRLWMEAQILHVIDKEVDGGGDPDRFEGVVDGILSVYASRLGGRAGCNFQISISKEDNIDIDRLNSWARQAAELFGGNFILSVETVKPADSEEDESDSDEELENFELPCFEFAKKITLTLSDRLLCLALPTSAGVFASLTHLVLMKLRFADGAGAALSEIVSSRCPCLLSLVVQYVQGVTALTLRTASLTHLNLSYVQGLRLLDVVALKLIGMTVQCCFVDSNGAELRISAPLLLRVEWADCCPESTQVGPTYHLKTLVVGEIPPLAWGEGFIAHSNFDMILRHFRRTHVLELHVPIRPELQGHGRLMEYIVHPEQYTDLDLVVEPSRHMFGMTMFQLLKRCIGIRMLHLKLSKRKGDTACSSSCIWDNPPGWKNQEIRLNSLHEILVSDFNDKSHEVDVVSFILKCAPSLQHVGIEVGHHVSRLSQDTILQFNKYHPVKFF</sequence>
<organism evidence="1 2">
    <name type="scientific">Avena sativa</name>
    <name type="common">Oat</name>
    <dbReference type="NCBI Taxonomy" id="4498"/>
    <lineage>
        <taxon>Eukaryota</taxon>
        <taxon>Viridiplantae</taxon>
        <taxon>Streptophyta</taxon>
        <taxon>Embryophyta</taxon>
        <taxon>Tracheophyta</taxon>
        <taxon>Spermatophyta</taxon>
        <taxon>Magnoliopsida</taxon>
        <taxon>Liliopsida</taxon>
        <taxon>Poales</taxon>
        <taxon>Poaceae</taxon>
        <taxon>BOP clade</taxon>
        <taxon>Pooideae</taxon>
        <taxon>Poodae</taxon>
        <taxon>Poeae</taxon>
        <taxon>Poeae Chloroplast Group 1 (Aveneae type)</taxon>
        <taxon>Aveninae</taxon>
        <taxon>Avena</taxon>
    </lineage>
</organism>
<dbReference type="EnsemblPlants" id="AVESA.00010b.r2.2CG0274060.1">
    <property type="protein sequence ID" value="AVESA.00010b.r2.2CG0274060.1.CDS"/>
    <property type="gene ID" value="AVESA.00010b.r2.2CG0274060"/>
</dbReference>
<evidence type="ECO:0000313" key="2">
    <source>
        <dbReference type="Proteomes" id="UP001732700"/>
    </source>
</evidence>
<dbReference type="Proteomes" id="UP001732700">
    <property type="component" value="Chromosome 2C"/>
</dbReference>
<reference evidence="1" key="1">
    <citation type="submission" date="2021-05" db="EMBL/GenBank/DDBJ databases">
        <authorList>
            <person name="Scholz U."/>
            <person name="Mascher M."/>
            <person name="Fiebig A."/>
        </authorList>
    </citation>
    <scope>NUCLEOTIDE SEQUENCE [LARGE SCALE GENOMIC DNA]</scope>
</reference>
<keyword evidence="2" id="KW-1185">Reference proteome</keyword>
<protein>
    <submittedName>
        <fullName evidence="1">Uncharacterized protein</fullName>
    </submittedName>
</protein>
<reference evidence="1" key="2">
    <citation type="submission" date="2025-09" db="UniProtKB">
        <authorList>
            <consortium name="EnsemblPlants"/>
        </authorList>
    </citation>
    <scope>IDENTIFICATION</scope>
</reference>
<proteinExistence type="predicted"/>